<feature type="non-terminal residue" evidence="3">
    <location>
        <position position="1"/>
    </location>
</feature>
<dbReference type="InterPro" id="IPR008984">
    <property type="entry name" value="SMAD_FHA_dom_sf"/>
</dbReference>
<dbReference type="PROSITE" id="PS50006">
    <property type="entry name" value="FHA_DOMAIN"/>
    <property type="match status" value="1"/>
</dbReference>
<name>A0A1J8PRF2_9AGAM</name>
<dbReference type="Gene3D" id="2.60.200.20">
    <property type="match status" value="1"/>
</dbReference>
<dbReference type="PANTHER" id="PTHR15715">
    <property type="entry name" value="CENTROSOMAL PROTEIN OF 170 KDA"/>
    <property type="match status" value="1"/>
</dbReference>
<accession>A0A1J8PRF2</accession>
<feature type="compositionally biased region" description="Basic and acidic residues" evidence="1">
    <location>
        <begin position="143"/>
        <end position="161"/>
    </location>
</feature>
<feature type="domain" description="FHA" evidence="2">
    <location>
        <begin position="6"/>
        <end position="59"/>
    </location>
</feature>
<gene>
    <name evidence="3" type="ORF">AZE42_07041</name>
</gene>
<organism evidence="3 4">
    <name type="scientific">Rhizopogon vesiculosus</name>
    <dbReference type="NCBI Taxonomy" id="180088"/>
    <lineage>
        <taxon>Eukaryota</taxon>
        <taxon>Fungi</taxon>
        <taxon>Dikarya</taxon>
        <taxon>Basidiomycota</taxon>
        <taxon>Agaricomycotina</taxon>
        <taxon>Agaricomycetes</taxon>
        <taxon>Agaricomycetidae</taxon>
        <taxon>Boletales</taxon>
        <taxon>Suillineae</taxon>
        <taxon>Rhizopogonaceae</taxon>
        <taxon>Rhizopogon</taxon>
    </lineage>
</organism>
<dbReference type="OrthoDB" id="687730at2759"/>
<feature type="compositionally biased region" description="Polar residues" evidence="1">
    <location>
        <begin position="127"/>
        <end position="138"/>
    </location>
</feature>
<dbReference type="InterPro" id="IPR051176">
    <property type="entry name" value="Cent_Immune-Sig_Mod"/>
</dbReference>
<keyword evidence="4" id="KW-1185">Reference proteome</keyword>
<evidence type="ECO:0000259" key="2">
    <source>
        <dbReference type="PROSITE" id="PS50006"/>
    </source>
</evidence>
<evidence type="ECO:0000313" key="3">
    <source>
        <dbReference type="EMBL" id="OJA10355.1"/>
    </source>
</evidence>
<reference evidence="3 4" key="1">
    <citation type="submission" date="2016-03" db="EMBL/GenBank/DDBJ databases">
        <title>Comparative genomics of the ectomycorrhizal sister species Rhizopogon vinicolor and Rhizopogon vesiculosus (Basidiomycota: Boletales) reveals a divergence of the mating type B locus.</title>
        <authorList>
            <person name="Mujic A.B."/>
            <person name="Kuo A."/>
            <person name="Tritt A."/>
            <person name="Lipzen A."/>
            <person name="Chen C."/>
            <person name="Johnson J."/>
            <person name="Sharma A."/>
            <person name="Barry K."/>
            <person name="Grigoriev I.V."/>
            <person name="Spatafora J.W."/>
        </authorList>
    </citation>
    <scope>NUCLEOTIDE SEQUENCE [LARGE SCALE GENOMIC DNA]</scope>
    <source>
        <strain evidence="3 4">AM-OR11-056</strain>
    </source>
</reference>
<dbReference type="AlphaFoldDB" id="A0A1J8PRF2"/>
<feature type="region of interest" description="Disordered" evidence="1">
    <location>
        <begin position="107"/>
        <end position="161"/>
    </location>
</feature>
<evidence type="ECO:0000313" key="4">
    <source>
        <dbReference type="Proteomes" id="UP000183567"/>
    </source>
</evidence>
<evidence type="ECO:0000256" key="1">
    <source>
        <dbReference type="SAM" id="MobiDB-lite"/>
    </source>
</evidence>
<dbReference type="Proteomes" id="UP000183567">
    <property type="component" value="Unassembled WGS sequence"/>
</dbReference>
<proteinExistence type="predicted"/>
<dbReference type="SMART" id="SM00240">
    <property type="entry name" value="FHA"/>
    <property type="match status" value="1"/>
</dbReference>
<dbReference type="Pfam" id="PF00498">
    <property type="entry name" value="FHA"/>
    <property type="match status" value="1"/>
</dbReference>
<dbReference type="PANTHER" id="PTHR15715:SF37">
    <property type="entry name" value="LD47843P"/>
    <property type="match status" value="1"/>
</dbReference>
<feature type="non-terminal residue" evidence="3">
    <location>
        <position position="161"/>
    </location>
</feature>
<dbReference type="SUPFAM" id="SSF49879">
    <property type="entry name" value="SMAD/FHA domain"/>
    <property type="match status" value="1"/>
</dbReference>
<comment type="caution">
    <text evidence="3">The sequence shown here is derived from an EMBL/GenBank/DDBJ whole genome shotgun (WGS) entry which is preliminary data.</text>
</comment>
<dbReference type="STRING" id="180088.A0A1J8PRF2"/>
<protein>
    <recommendedName>
        <fullName evidence="2">FHA domain-containing protein</fullName>
    </recommendedName>
</protein>
<sequence>DGDTPLRIGRFIDGQVIDKLVFNSGVISVAHAELWSDNGKINIKDTKSSNGTFVNHIRLSPAGSESIPHQLKDGDIVQLGVDHQDGKQKIHKYVKFTIEMGRESQAATNDFNSSSHPSSSSDLTAYFDTSASAHSTSNYDEEENKRGEDMQDEDKLRPRGD</sequence>
<dbReference type="InterPro" id="IPR000253">
    <property type="entry name" value="FHA_dom"/>
</dbReference>
<dbReference type="EMBL" id="LVVM01005520">
    <property type="protein sequence ID" value="OJA10355.1"/>
    <property type="molecule type" value="Genomic_DNA"/>
</dbReference>